<dbReference type="AlphaFoldDB" id="A0A0E9TBE3"/>
<reference evidence="1" key="2">
    <citation type="journal article" date="2015" name="Fish Shellfish Immunol.">
        <title>Early steps in the European eel (Anguilla anguilla)-Vibrio vulnificus interaction in the gills: Role of the RtxA13 toxin.</title>
        <authorList>
            <person name="Callol A."/>
            <person name="Pajuelo D."/>
            <person name="Ebbesson L."/>
            <person name="Teles M."/>
            <person name="MacKenzie S."/>
            <person name="Amaro C."/>
        </authorList>
    </citation>
    <scope>NUCLEOTIDE SEQUENCE</scope>
</reference>
<organism evidence="1">
    <name type="scientific">Anguilla anguilla</name>
    <name type="common">European freshwater eel</name>
    <name type="synonym">Muraena anguilla</name>
    <dbReference type="NCBI Taxonomy" id="7936"/>
    <lineage>
        <taxon>Eukaryota</taxon>
        <taxon>Metazoa</taxon>
        <taxon>Chordata</taxon>
        <taxon>Craniata</taxon>
        <taxon>Vertebrata</taxon>
        <taxon>Euteleostomi</taxon>
        <taxon>Actinopterygii</taxon>
        <taxon>Neopterygii</taxon>
        <taxon>Teleostei</taxon>
        <taxon>Anguilliformes</taxon>
        <taxon>Anguillidae</taxon>
        <taxon>Anguilla</taxon>
    </lineage>
</organism>
<dbReference type="EMBL" id="GBXM01057850">
    <property type="protein sequence ID" value="JAH50727.1"/>
    <property type="molecule type" value="Transcribed_RNA"/>
</dbReference>
<protein>
    <submittedName>
        <fullName evidence="1">Uncharacterized protein</fullName>
    </submittedName>
</protein>
<reference evidence="1" key="1">
    <citation type="submission" date="2014-11" db="EMBL/GenBank/DDBJ databases">
        <authorList>
            <person name="Amaro Gonzalez C."/>
        </authorList>
    </citation>
    <scope>NUCLEOTIDE SEQUENCE</scope>
</reference>
<name>A0A0E9TBE3_ANGAN</name>
<sequence>MAPRADVCLFSLSLMHAHTHAHTHLSYITQLPTDISDDTIGCTNIQPQINQHHRLGPLNAYI</sequence>
<evidence type="ECO:0000313" key="1">
    <source>
        <dbReference type="EMBL" id="JAH50727.1"/>
    </source>
</evidence>
<proteinExistence type="predicted"/>
<accession>A0A0E9TBE3</accession>